<feature type="compositionally biased region" description="Polar residues" evidence="1">
    <location>
        <begin position="450"/>
        <end position="466"/>
    </location>
</feature>
<feature type="compositionally biased region" description="Polar residues" evidence="1">
    <location>
        <begin position="325"/>
        <end position="339"/>
    </location>
</feature>
<feature type="transmembrane region" description="Helical" evidence="2">
    <location>
        <begin position="55"/>
        <end position="75"/>
    </location>
</feature>
<accession>A0A1S3JM99</accession>
<organism evidence="3 4">
    <name type="scientific">Lingula anatina</name>
    <name type="common">Brachiopod</name>
    <name type="synonym">Lingula unguis</name>
    <dbReference type="NCBI Taxonomy" id="7574"/>
    <lineage>
        <taxon>Eukaryota</taxon>
        <taxon>Metazoa</taxon>
        <taxon>Spiralia</taxon>
        <taxon>Lophotrochozoa</taxon>
        <taxon>Brachiopoda</taxon>
        <taxon>Linguliformea</taxon>
        <taxon>Lingulata</taxon>
        <taxon>Lingulida</taxon>
        <taxon>Linguloidea</taxon>
        <taxon>Lingulidae</taxon>
        <taxon>Lingula</taxon>
    </lineage>
</organism>
<feature type="compositionally biased region" description="Basic and acidic residues" evidence="1">
    <location>
        <begin position="412"/>
        <end position="424"/>
    </location>
</feature>
<feature type="transmembrane region" description="Helical" evidence="2">
    <location>
        <begin position="87"/>
        <end position="112"/>
    </location>
</feature>
<protein>
    <submittedName>
        <fullName evidence="4">Uncharacterized protein LOC106174158</fullName>
    </submittedName>
</protein>
<keyword evidence="2" id="KW-1133">Transmembrane helix</keyword>
<feature type="compositionally biased region" description="Basic residues" evidence="1">
    <location>
        <begin position="186"/>
        <end position="204"/>
    </location>
</feature>
<feature type="transmembrane region" description="Helical" evidence="2">
    <location>
        <begin position="124"/>
        <end position="148"/>
    </location>
</feature>
<dbReference type="InParanoid" id="A0A1S3JM99"/>
<dbReference type="Proteomes" id="UP000085678">
    <property type="component" value="Unplaced"/>
</dbReference>
<feature type="region of interest" description="Disordered" evidence="1">
    <location>
        <begin position="186"/>
        <end position="466"/>
    </location>
</feature>
<feature type="compositionally biased region" description="Polar residues" evidence="1">
    <location>
        <begin position="351"/>
        <end position="362"/>
    </location>
</feature>
<dbReference type="OrthoDB" id="8190053at2759"/>
<keyword evidence="2" id="KW-0472">Membrane</keyword>
<dbReference type="RefSeq" id="XP_013411034.1">
    <property type="nucleotide sequence ID" value="XM_013555580.1"/>
</dbReference>
<proteinExistence type="predicted"/>
<dbReference type="KEGG" id="lak:106174158"/>
<feature type="transmembrane region" description="Helical" evidence="2">
    <location>
        <begin position="12"/>
        <end position="35"/>
    </location>
</feature>
<dbReference type="PANTHER" id="PTHR36694:SF11">
    <property type="entry name" value="LP21121P-RELATED"/>
    <property type="match status" value="1"/>
</dbReference>
<keyword evidence="3" id="KW-1185">Reference proteome</keyword>
<sequence length="466" mass="51930">MGLERMKKCCFCWNLTQGSLISALYTALVCLVFIGISGEKLGSYHSRWRFPHVHIGFYTAVLCLSIVMLVGCVMLANGVSRKSKYFLIPWILFEPIWTVLALCAAVVLPSLYPTEVGNPEDLTPSIVGVVFMCLLNIYALICVCFFYWELSKEPANAKNMAPLASVLVGGFKDADTLIRKSFRRSKKWGRNQARRISMRKPRNWMKKEGEGANADGTPNSRTPRNRTPRSMNGPSRPPGSATRDEVVANGVAARSPTEDSYAPPSYTDVSRQNMRPERGNQIVMSPANLDVRYSRSPAEPRDQYGGYNAASVQPQSRGYFGDQRSPASPNAYQGLQRSSQETDPRMRDQYASLSGAQSYQNRDTYEPRGYRSPQGQGQPPRGYDTPSSGGSRGAPRDYSRGSGSAPYYQRPYDSRTPRSDDRAALHAPRQAADSRRRLYEDEDDGGFVNTAYTPDTPSKNFAETYI</sequence>
<dbReference type="PANTHER" id="PTHR36694">
    <property type="entry name" value="PASIFLORA 1, ISOFORM A-RELATED"/>
    <property type="match status" value="1"/>
</dbReference>
<evidence type="ECO:0000256" key="2">
    <source>
        <dbReference type="SAM" id="Phobius"/>
    </source>
</evidence>
<keyword evidence="2" id="KW-0812">Transmembrane</keyword>
<dbReference type="AlphaFoldDB" id="A0A1S3JM99"/>
<dbReference type="GeneID" id="106174158"/>
<evidence type="ECO:0000256" key="1">
    <source>
        <dbReference type="SAM" id="MobiDB-lite"/>
    </source>
</evidence>
<evidence type="ECO:0000313" key="4">
    <source>
        <dbReference type="RefSeq" id="XP_013411034.1"/>
    </source>
</evidence>
<gene>
    <name evidence="4" type="primary">LOC106174158</name>
</gene>
<name>A0A1S3JM99_LINAN</name>
<reference evidence="4" key="1">
    <citation type="submission" date="2025-08" db="UniProtKB">
        <authorList>
            <consortium name="RefSeq"/>
        </authorList>
    </citation>
    <scope>IDENTIFICATION</scope>
    <source>
        <tissue evidence="4">Gonads</tissue>
    </source>
</reference>
<evidence type="ECO:0000313" key="3">
    <source>
        <dbReference type="Proteomes" id="UP000085678"/>
    </source>
</evidence>